<sequence>MKSRLLAGVAAVVLGLLGAMMLFGYAQGAEARAVQSLDPVEVLVVTTEIPAGTPAEDLLPFLTTETLPATAVNPLALEDLDAAGGKITSDDLLPGEQLLAERLVNPQDAELTDRPNVPEGLQEVSFALDPGRAVGGNVTPGDTVGVFISTEVDPAPEGLEPRMTQLVLHKVLVTSVQRAPTEAAPDADATPEEQARAEAEALPSGSLMLTVAVTEEQATKVVFGNEFGTIWLSREPATATESPDPITIHDKVLYR</sequence>
<evidence type="ECO:0000259" key="2">
    <source>
        <dbReference type="Pfam" id="PF16976"/>
    </source>
</evidence>
<dbReference type="CDD" id="cd11614">
    <property type="entry name" value="SAF_CpaB_FlgA_like"/>
    <property type="match status" value="1"/>
</dbReference>
<dbReference type="InterPro" id="IPR031571">
    <property type="entry name" value="RcpC_dom"/>
</dbReference>
<dbReference type="AlphaFoldDB" id="A0A2S5IWG6"/>
<dbReference type="Pfam" id="PF16976">
    <property type="entry name" value="RcpC"/>
    <property type="match status" value="1"/>
</dbReference>
<reference evidence="3 4" key="1">
    <citation type="journal article" date="2014" name="Int. J. Syst. Evol. Microbiol.">
        <title>Arthrobacter pityocampae sp. nov., isolated from Thaumetopoea pityocampa (Lep., Thaumetopoeidae).</title>
        <authorList>
            <person name="Ince I.A."/>
            <person name="Demirbag Z."/>
            <person name="Kati H."/>
        </authorList>
    </citation>
    <scope>NUCLEOTIDE SEQUENCE [LARGE SCALE GENOMIC DNA]</scope>
    <source>
        <strain evidence="3 4">Tp2</strain>
    </source>
</reference>
<dbReference type="OrthoDB" id="5182178at2"/>
<feature type="domain" description="Flp pilus assembly protein RcpC/CpaB" evidence="2">
    <location>
        <begin position="116"/>
        <end position="232"/>
    </location>
</feature>
<keyword evidence="4" id="KW-1185">Reference proteome</keyword>
<gene>
    <name evidence="3" type="primary">cpaB</name>
    <name evidence="3" type="ORF">C4K88_09085</name>
</gene>
<protein>
    <submittedName>
        <fullName evidence="3">Flp pilus assembly protein CpaB</fullName>
    </submittedName>
</protein>
<dbReference type="Proteomes" id="UP000239297">
    <property type="component" value="Unassembled WGS sequence"/>
</dbReference>
<evidence type="ECO:0000313" key="4">
    <source>
        <dbReference type="Proteomes" id="UP000239297"/>
    </source>
</evidence>
<dbReference type="EMBL" id="PRKW01000004">
    <property type="protein sequence ID" value="PPB48885.1"/>
    <property type="molecule type" value="Genomic_DNA"/>
</dbReference>
<name>A0A2S5IWG6_9MICC</name>
<dbReference type="RefSeq" id="WP_104121341.1">
    <property type="nucleotide sequence ID" value="NZ_PRKW01000004.1"/>
</dbReference>
<evidence type="ECO:0000313" key="3">
    <source>
        <dbReference type="EMBL" id="PPB48885.1"/>
    </source>
</evidence>
<organism evidence="3 4">
    <name type="scientific">Arthrobacter pityocampae</name>
    <dbReference type="NCBI Taxonomy" id="547334"/>
    <lineage>
        <taxon>Bacteria</taxon>
        <taxon>Bacillati</taxon>
        <taxon>Actinomycetota</taxon>
        <taxon>Actinomycetes</taxon>
        <taxon>Micrococcales</taxon>
        <taxon>Micrococcaceae</taxon>
        <taxon>Arthrobacter</taxon>
    </lineage>
</organism>
<feature type="region of interest" description="Disordered" evidence="1">
    <location>
        <begin position="179"/>
        <end position="201"/>
    </location>
</feature>
<accession>A0A2S5IWG6</accession>
<proteinExistence type="predicted"/>
<comment type="caution">
    <text evidence="3">The sequence shown here is derived from an EMBL/GenBank/DDBJ whole genome shotgun (WGS) entry which is preliminary data.</text>
</comment>
<feature type="compositionally biased region" description="Low complexity" evidence="1">
    <location>
        <begin position="179"/>
        <end position="188"/>
    </location>
</feature>
<dbReference type="NCBIfam" id="TIGR03177">
    <property type="entry name" value="pilus_cpaB"/>
    <property type="match status" value="1"/>
</dbReference>
<dbReference type="InterPro" id="IPR017592">
    <property type="entry name" value="Pilus_assmbl_Flp-typ_CpaB"/>
</dbReference>
<evidence type="ECO:0000256" key="1">
    <source>
        <dbReference type="SAM" id="MobiDB-lite"/>
    </source>
</evidence>